<proteinExistence type="predicted"/>
<dbReference type="EMBL" id="PKMF04000169">
    <property type="protein sequence ID" value="KAK7845497.1"/>
    <property type="molecule type" value="Genomic_DNA"/>
</dbReference>
<evidence type="ECO:0000313" key="4">
    <source>
        <dbReference type="Proteomes" id="UP000237347"/>
    </source>
</evidence>
<sequence>MSYFRLCMHNSAPVREVLAGRGINCNPLYPICKNQGESIDHLLKECLFSYQFWLKIWSPHIIPPLHNQSLGDWLYENCHSKRIHHSNISWSVFFFLLFGIYGSIVIEWFLIMLHSTLTFMGIV</sequence>
<keyword evidence="1" id="KW-0812">Transmembrane</keyword>
<feature type="domain" description="Reverse transcriptase zinc-binding" evidence="2">
    <location>
        <begin position="5"/>
        <end position="53"/>
    </location>
</feature>
<dbReference type="Proteomes" id="UP000237347">
    <property type="component" value="Unassembled WGS sequence"/>
</dbReference>
<keyword evidence="1" id="KW-1133">Transmembrane helix</keyword>
<gene>
    <name evidence="3" type="ORF">CFP56_009217</name>
</gene>
<accession>A0AAW0L276</accession>
<dbReference type="InterPro" id="IPR026960">
    <property type="entry name" value="RVT-Znf"/>
</dbReference>
<organism evidence="3 4">
    <name type="scientific">Quercus suber</name>
    <name type="common">Cork oak</name>
    <dbReference type="NCBI Taxonomy" id="58331"/>
    <lineage>
        <taxon>Eukaryota</taxon>
        <taxon>Viridiplantae</taxon>
        <taxon>Streptophyta</taxon>
        <taxon>Embryophyta</taxon>
        <taxon>Tracheophyta</taxon>
        <taxon>Spermatophyta</taxon>
        <taxon>Magnoliopsida</taxon>
        <taxon>eudicotyledons</taxon>
        <taxon>Gunneridae</taxon>
        <taxon>Pentapetalae</taxon>
        <taxon>rosids</taxon>
        <taxon>fabids</taxon>
        <taxon>Fagales</taxon>
        <taxon>Fagaceae</taxon>
        <taxon>Quercus</taxon>
    </lineage>
</organism>
<evidence type="ECO:0000313" key="3">
    <source>
        <dbReference type="EMBL" id="KAK7845497.1"/>
    </source>
</evidence>
<keyword evidence="4" id="KW-1185">Reference proteome</keyword>
<dbReference type="AlphaFoldDB" id="A0AAW0L276"/>
<reference evidence="3 4" key="1">
    <citation type="journal article" date="2018" name="Sci. Data">
        <title>The draft genome sequence of cork oak.</title>
        <authorList>
            <person name="Ramos A.M."/>
            <person name="Usie A."/>
            <person name="Barbosa P."/>
            <person name="Barros P.M."/>
            <person name="Capote T."/>
            <person name="Chaves I."/>
            <person name="Simoes F."/>
            <person name="Abreu I."/>
            <person name="Carrasquinho I."/>
            <person name="Faro C."/>
            <person name="Guimaraes J.B."/>
            <person name="Mendonca D."/>
            <person name="Nobrega F."/>
            <person name="Rodrigues L."/>
            <person name="Saibo N.J.M."/>
            <person name="Varela M.C."/>
            <person name="Egas C."/>
            <person name="Matos J."/>
            <person name="Miguel C.M."/>
            <person name="Oliveira M.M."/>
            <person name="Ricardo C.P."/>
            <person name="Goncalves S."/>
        </authorList>
    </citation>
    <scope>NUCLEOTIDE SEQUENCE [LARGE SCALE GENOMIC DNA]</scope>
    <source>
        <strain evidence="4">cv. HL8</strain>
    </source>
</reference>
<protein>
    <recommendedName>
        <fullName evidence="2">Reverse transcriptase zinc-binding domain-containing protein</fullName>
    </recommendedName>
</protein>
<comment type="caution">
    <text evidence="3">The sequence shown here is derived from an EMBL/GenBank/DDBJ whole genome shotgun (WGS) entry which is preliminary data.</text>
</comment>
<keyword evidence="1" id="KW-0472">Membrane</keyword>
<evidence type="ECO:0000256" key="1">
    <source>
        <dbReference type="SAM" id="Phobius"/>
    </source>
</evidence>
<dbReference type="Pfam" id="PF13966">
    <property type="entry name" value="zf-RVT"/>
    <property type="match status" value="1"/>
</dbReference>
<name>A0AAW0L276_QUESU</name>
<evidence type="ECO:0000259" key="2">
    <source>
        <dbReference type="Pfam" id="PF13966"/>
    </source>
</evidence>
<feature type="transmembrane region" description="Helical" evidence="1">
    <location>
        <begin position="90"/>
        <end position="111"/>
    </location>
</feature>